<evidence type="ECO:0000313" key="1">
    <source>
        <dbReference type="EMBL" id="BES97042.1"/>
    </source>
</evidence>
<protein>
    <recommendedName>
        <fullName evidence="3">Secreted protein</fullName>
    </recommendedName>
</protein>
<organism evidence="1 2">
    <name type="scientific">Nesidiocoris tenuis</name>
    <dbReference type="NCBI Taxonomy" id="355587"/>
    <lineage>
        <taxon>Eukaryota</taxon>
        <taxon>Metazoa</taxon>
        <taxon>Ecdysozoa</taxon>
        <taxon>Arthropoda</taxon>
        <taxon>Hexapoda</taxon>
        <taxon>Insecta</taxon>
        <taxon>Pterygota</taxon>
        <taxon>Neoptera</taxon>
        <taxon>Paraneoptera</taxon>
        <taxon>Hemiptera</taxon>
        <taxon>Heteroptera</taxon>
        <taxon>Panheteroptera</taxon>
        <taxon>Cimicomorpha</taxon>
        <taxon>Miridae</taxon>
        <taxon>Dicyphina</taxon>
        <taxon>Nesidiocoris</taxon>
    </lineage>
</organism>
<evidence type="ECO:0008006" key="3">
    <source>
        <dbReference type="Google" id="ProtNLM"/>
    </source>
</evidence>
<dbReference type="Proteomes" id="UP001307889">
    <property type="component" value="Chromosome 7"/>
</dbReference>
<reference evidence="1 2" key="1">
    <citation type="submission" date="2023-09" db="EMBL/GenBank/DDBJ databases">
        <title>Nesidiocoris tenuis whole genome shotgun sequence.</title>
        <authorList>
            <person name="Shibata T."/>
            <person name="Shimoda M."/>
            <person name="Kobayashi T."/>
            <person name="Uehara T."/>
        </authorList>
    </citation>
    <scope>NUCLEOTIDE SEQUENCE [LARGE SCALE GENOMIC DNA]</scope>
    <source>
        <strain evidence="1 2">Japan</strain>
    </source>
</reference>
<proteinExistence type="predicted"/>
<accession>A0ABN7B2R1</accession>
<keyword evidence="2" id="KW-1185">Reference proteome</keyword>
<evidence type="ECO:0000313" key="2">
    <source>
        <dbReference type="Proteomes" id="UP001307889"/>
    </source>
</evidence>
<gene>
    <name evidence="1" type="ORF">NTJ_09856</name>
</gene>
<name>A0ABN7B2R1_9HEMI</name>
<dbReference type="EMBL" id="AP028915">
    <property type="protein sequence ID" value="BES97042.1"/>
    <property type="molecule type" value="Genomic_DNA"/>
</dbReference>
<sequence length="114" mass="12637">MEQIAVVALLGPLRRFLTIPESLLENGSSVRDGVLKKRECRPKKPFSYVCVVYSQTQKNNPNAGVVEWKAARTQAHIDAKGDTTVWAAALPTWRNLQRTGFIGLSSCLGPPTWK</sequence>